<comment type="caution">
    <text evidence="3">The sequence shown here is derived from an EMBL/GenBank/DDBJ whole genome shotgun (WGS) entry which is preliminary data.</text>
</comment>
<dbReference type="InterPro" id="IPR051824">
    <property type="entry name" value="LRR_Rcpt-Like_S/T_Kinase"/>
</dbReference>
<dbReference type="AlphaFoldDB" id="A0AAN7PLQ4"/>
<dbReference type="Pfam" id="PF13855">
    <property type="entry name" value="LRR_8"/>
    <property type="match status" value="1"/>
</dbReference>
<dbReference type="InterPro" id="IPR032675">
    <property type="entry name" value="LRR_dom_sf"/>
</dbReference>
<dbReference type="Gene3D" id="1.10.510.10">
    <property type="entry name" value="Transferase(Phosphotransferase) domain 1"/>
    <property type="match status" value="1"/>
</dbReference>
<comment type="subcellular location">
    <subcellularLocation>
        <location evidence="1">Membrane</location>
        <topology evidence="1">Single-pass type I membrane protein</topology>
    </subcellularLocation>
</comment>
<gene>
    <name evidence="3" type="ORF">SAY87_004160</name>
</gene>
<dbReference type="Pfam" id="PF00560">
    <property type="entry name" value="LRR_1"/>
    <property type="match status" value="3"/>
</dbReference>
<evidence type="ECO:0000256" key="1">
    <source>
        <dbReference type="ARBA" id="ARBA00004479"/>
    </source>
</evidence>
<protein>
    <submittedName>
        <fullName evidence="3">Uncharacterized protein</fullName>
    </submittedName>
</protein>
<dbReference type="Gene3D" id="3.80.10.10">
    <property type="entry name" value="Ribonuclease Inhibitor"/>
    <property type="match status" value="3"/>
</dbReference>
<dbReference type="PANTHER" id="PTHR48006">
    <property type="entry name" value="LEUCINE-RICH REPEAT-CONTAINING PROTEIN DDB_G0281931-RELATED"/>
    <property type="match status" value="1"/>
</dbReference>
<dbReference type="InterPro" id="IPR001611">
    <property type="entry name" value="Leu-rich_rpt"/>
</dbReference>
<dbReference type="Proteomes" id="UP001345219">
    <property type="component" value="Chromosome 4"/>
</dbReference>
<evidence type="ECO:0000313" key="3">
    <source>
        <dbReference type="EMBL" id="KAK4750678.1"/>
    </source>
</evidence>
<keyword evidence="2" id="KW-0812">Transmembrane</keyword>
<sequence length="692" mass="75785">MRLSLSEIDRSVPFPGGVAMLPPRFRLRSDHLWSAFTLACLLVAAASFASAAELPDDEVQALKTIASSLTKTDWDFNVNPCSGTSPWNTSTDNIVTCNCTYSSNTVCHVTSVVLTRQSLQGTLPPEFASLPYLQNINLTLNYINGTIPSEWGSLENLQNITLFGNRLNGTIPKEIGNISTLQNFNVQFNQLSGDLPEELGNLSQLRTLLLTSNNFTGALPSTFAKLTALDEVSLGDNQFSGPIPEFIQNWSNITTLVLAAAGFEGPIPSIIETFQNLNDLRITDLIGNETLSFPKLSRLEMEWLVLRNCNLVGGLPDYLANMAQLKTLDLSFNKLSGEIPTNSSGLTTVDYLYLTGNLFSGNLPDWIMNHGPGKRRDLSFNNFTGEGASCTNQNGNVNLFASSSVINSSETVSCLRSQQCNKSLSHLRIDCGGTGTTTYSRDDENGNAAHYYKGDGNNWAYSNTGQFMDNGTTEENYIVKNTSKLSMENPEIYMNARSDTGSTEENKEESGSKLSAGEIFGIVAGIAVAIFLIIFILWRKGCLAQKSGLAKDIRANIDQQKAQVLKQRGKLMDLVDRRLGSDFNKEEVMAMINVALLCTFVTPLVRPTMSSVVRMLQGDEAVPEVVPDSSVIIDDVRLEVMRRHFMGSEGEEEPSERNISSVASDLPLTASSSSSKDLYPAIVSSDYWQKRI</sequence>
<name>A0AAN7PLQ4_9MYRT</name>
<evidence type="ECO:0000256" key="2">
    <source>
        <dbReference type="SAM" id="Phobius"/>
    </source>
</evidence>
<accession>A0AAN7PLQ4</accession>
<proteinExistence type="predicted"/>
<reference evidence="3 4" key="1">
    <citation type="journal article" date="2023" name="Hortic Res">
        <title>Pangenome of water caltrop reveals structural variations and asymmetric subgenome divergence after allopolyploidization.</title>
        <authorList>
            <person name="Zhang X."/>
            <person name="Chen Y."/>
            <person name="Wang L."/>
            <person name="Yuan Y."/>
            <person name="Fang M."/>
            <person name="Shi L."/>
            <person name="Lu R."/>
            <person name="Comes H.P."/>
            <person name="Ma Y."/>
            <person name="Chen Y."/>
            <person name="Huang G."/>
            <person name="Zhou Y."/>
            <person name="Zheng Z."/>
            <person name="Qiu Y."/>
        </authorList>
    </citation>
    <scope>NUCLEOTIDE SEQUENCE [LARGE SCALE GENOMIC DNA]</scope>
    <source>
        <tissue evidence="3">Roots</tissue>
    </source>
</reference>
<feature type="transmembrane region" description="Helical" evidence="2">
    <location>
        <begin position="519"/>
        <end position="538"/>
    </location>
</feature>
<dbReference type="FunFam" id="3.80.10.10:FF:000452">
    <property type="entry name" value="Probable LRR receptor-like serine/threonine-protein kinase RFK1"/>
    <property type="match status" value="1"/>
</dbReference>
<keyword evidence="2" id="KW-1133">Transmembrane helix</keyword>
<dbReference type="SUPFAM" id="SSF52058">
    <property type="entry name" value="L domain-like"/>
    <property type="match status" value="1"/>
</dbReference>
<organism evidence="3 4">
    <name type="scientific">Trapa incisa</name>
    <dbReference type="NCBI Taxonomy" id="236973"/>
    <lineage>
        <taxon>Eukaryota</taxon>
        <taxon>Viridiplantae</taxon>
        <taxon>Streptophyta</taxon>
        <taxon>Embryophyta</taxon>
        <taxon>Tracheophyta</taxon>
        <taxon>Spermatophyta</taxon>
        <taxon>Magnoliopsida</taxon>
        <taxon>eudicotyledons</taxon>
        <taxon>Gunneridae</taxon>
        <taxon>Pentapetalae</taxon>
        <taxon>rosids</taxon>
        <taxon>malvids</taxon>
        <taxon>Myrtales</taxon>
        <taxon>Lythraceae</taxon>
        <taxon>Trapa</taxon>
    </lineage>
</organism>
<evidence type="ECO:0000313" key="4">
    <source>
        <dbReference type="Proteomes" id="UP001345219"/>
    </source>
</evidence>
<keyword evidence="2" id="KW-0472">Membrane</keyword>
<dbReference type="PANTHER" id="PTHR48006:SF81">
    <property type="entry name" value="PROTEIN KINASE DOMAIN-CONTAINING PROTEIN"/>
    <property type="match status" value="1"/>
</dbReference>
<dbReference type="EMBL" id="JAXIOK010000017">
    <property type="protein sequence ID" value="KAK4750678.1"/>
    <property type="molecule type" value="Genomic_DNA"/>
</dbReference>
<keyword evidence="4" id="KW-1185">Reference proteome</keyword>
<dbReference type="GO" id="GO:0016020">
    <property type="term" value="C:membrane"/>
    <property type="evidence" value="ECO:0007669"/>
    <property type="project" value="UniProtKB-SubCell"/>
</dbReference>